<evidence type="ECO:0000313" key="5">
    <source>
        <dbReference type="EMBL" id="KAI9175155.1"/>
    </source>
</evidence>
<comment type="similarity">
    <text evidence="1 4">Belongs to the glycosyl hydrolase 1 family.</text>
</comment>
<evidence type="ECO:0008006" key="7">
    <source>
        <dbReference type="Google" id="ProtNLM"/>
    </source>
</evidence>
<protein>
    <recommendedName>
        <fullName evidence="7">Beta-glucosidase</fullName>
    </recommendedName>
</protein>
<keyword evidence="6" id="KW-1185">Reference proteome</keyword>
<dbReference type="GO" id="GO:0005975">
    <property type="term" value="P:carbohydrate metabolic process"/>
    <property type="evidence" value="ECO:0007669"/>
    <property type="project" value="InterPro"/>
</dbReference>
<reference evidence="5" key="1">
    <citation type="journal article" date="2022" name="Plant J.">
        <title>Strategies of tolerance reflected in two North American maple genomes.</title>
        <authorList>
            <person name="McEvoy S.L."/>
            <person name="Sezen U.U."/>
            <person name="Trouern-Trend A."/>
            <person name="McMahon S.M."/>
            <person name="Schaberg P.G."/>
            <person name="Yang J."/>
            <person name="Wegrzyn J.L."/>
            <person name="Swenson N.G."/>
        </authorList>
    </citation>
    <scope>NUCLEOTIDE SEQUENCE</scope>
    <source>
        <strain evidence="5">91603</strain>
    </source>
</reference>
<dbReference type="InterPro" id="IPR017853">
    <property type="entry name" value="GH"/>
</dbReference>
<dbReference type="AlphaFoldDB" id="A0AAD5IT23"/>
<name>A0AAD5IT23_ACENE</name>
<keyword evidence="3" id="KW-0326">Glycosidase</keyword>
<dbReference type="PRINTS" id="PR00131">
    <property type="entry name" value="GLHYDRLASE1"/>
</dbReference>
<dbReference type="Gene3D" id="3.20.20.80">
    <property type="entry name" value="Glycosidases"/>
    <property type="match status" value="3"/>
</dbReference>
<dbReference type="InterPro" id="IPR001360">
    <property type="entry name" value="Glyco_hydro_1"/>
</dbReference>
<dbReference type="FunFam" id="3.20.20.80:FF:000020">
    <property type="entry name" value="Beta-glucosidase 12"/>
    <property type="match status" value="1"/>
</dbReference>
<sequence>MEAEDQASGTPLFENIQEDSAMEVIRPLIHTGDTGDDFKDYTEILFRTFGDRVKNWITINEPLIVAKYGYDLGLPPQVRCTDRKTCRAGNSSSEPYIVAHNLLLAHATAFKLYTEKFQEKQGGQIGLTLLGQYYEPYSESSDDKAAAKRAMDFELGWFVEPLVYGDYPRIMREIVKDRLPTFSAEEKKLIKGSFDFIGINYYTSRYAKNIPIDLRATPISFSADESVNITAEKNGVLMGPRAEGTQFIYIYPQGLQKILEFIKKEYQNPTIYITENGVTEKRNDSLPVNVALKDQHRINYAVQHLYSIRKAIENGVNVKGYFYWSIFDDFEWIDGYLARFGLYYIDYNNNLKRIPKDSARWYKGSSMNSGLRSQEMKMEIRRSDFPSDFSFGASTAAAQEDLKHLKDLGVDSYRFSISWTRILPSLGDFKDYAEILFRTFGDRVKNWITINEPLNYAKFGYDIGMAPQVRCSDRKICKAGNSATEPYIVTHNLLLAHATAFRLYREKFEEKQRGQIGLSFVAQYFEPYSESLDDIAAARRAMDFELGWFVEPLVFGDYPGIMREIVKDRLPTFSAKEKNLIKGSFNFIGLNYYTSRYAKSIPINLHATPIRYTADEFVNITGDTEKRNDSLPVDMVLKDQHRIDNVIQHLQHIRKAMENGVKVKGYFYWSLFDDFEWGDGFVPRFGLYYIDYKNNLTRIPKDSVRWFQEFLKR</sequence>
<keyword evidence="2" id="KW-0378">Hydrolase</keyword>
<evidence type="ECO:0000256" key="1">
    <source>
        <dbReference type="ARBA" id="ARBA00010838"/>
    </source>
</evidence>
<gene>
    <name evidence="5" type="ORF">LWI28_028261</name>
</gene>
<dbReference type="GO" id="GO:0047782">
    <property type="term" value="F:coniferin beta-glucosidase activity"/>
    <property type="evidence" value="ECO:0007669"/>
    <property type="project" value="UniProtKB-ARBA"/>
</dbReference>
<evidence type="ECO:0000256" key="4">
    <source>
        <dbReference type="RuleBase" id="RU003690"/>
    </source>
</evidence>
<evidence type="ECO:0000256" key="2">
    <source>
        <dbReference type="ARBA" id="ARBA00022801"/>
    </source>
</evidence>
<dbReference type="Pfam" id="PF00232">
    <property type="entry name" value="Glyco_hydro_1"/>
    <property type="match status" value="4"/>
</dbReference>
<dbReference type="SUPFAM" id="SSF51445">
    <property type="entry name" value="(Trans)glycosidases"/>
    <property type="match status" value="2"/>
</dbReference>
<dbReference type="PANTHER" id="PTHR10353:SF154">
    <property type="entry name" value="BETA-GLUCOSIDASE 9-RELATED"/>
    <property type="match status" value="1"/>
</dbReference>
<dbReference type="PANTHER" id="PTHR10353">
    <property type="entry name" value="GLYCOSYL HYDROLASE"/>
    <property type="match status" value="1"/>
</dbReference>
<comment type="caution">
    <text evidence="5">The sequence shown here is derived from an EMBL/GenBank/DDBJ whole genome shotgun (WGS) entry which is preliminary data.</text>
</comment>
<organism evidence="5 6">
    <name type="scientific">Acer negundo</name>
    <name type="common">Box elder</name>
    <dbReference type="NCBI Taxonomy" id="4023"/>
    <lineage>
        <taxon>Eukaryota</taxon>
        <taxon>Viridiplantae</taxon>
        <taxon>Streptophyta</taxon>
        <taxon>Embryophyta</taxon>
        <taxon>Tracheophyta</taxon>
        <taxon>Spermatophyta</taxon>
        <taxon>Magnoliopsida</taxon>
        <taxon>eudicotyledons</taxon>
        <taxon>Gunneridae</taxon>
        <taxon>Pentapetalae</taxon>
        <taxon>rosids</taxon>
        <taxon>malvids</taxon>
        <taxon>Sapindales</taxon>
        <taxon>Sapindaceae</taxon>
        <taxon>Hippocastanoideae</taxon>
        <taxon>Acereae</taxon>
        <taxon>Acer</taxon>
    </lineage>
</organism>
<accession>A0AAD5IT23</accession>
<dbReference type="Proteomes" id="UP001064489">
    <property type="component" value="Chromosome 8"/>
</dbReference>
<proteinExistence type="inferred from homology"/>
<dbReference type="EMBL" id="JAJSOW010000103">
    <property type="protein sequence ID" value="KAI9175155.1"/>
    <property type="molecule type" value="Genomic_DNA"/>
</dbReference>
<reference evidence="5" key="2">
    <citation type="submission" date="2023-02" db="EMBL/GenBank/DDBJ databases">
        <authorList>
            <person name="Swenson N.G."/>
            <person name="Wegrzyn J.L."/>
            <person name="Mcevoy S.L."/>
        </authorList>
    </citation>
    <scope>NUCLEOTIDE SEQUENCE</scope>
    <source>
        <strain evidence="5">91603</strain>
        <tissue evidence="5">Leaf</tissue>
    </source>
</reference>
<evidence type="ECO:0000313" key="6">
    <source>
        <dbReference type="Proteomes" id="UP001064489"/>
    </source>
</evidence>
<evidence type="ECO:0000256" key="3">
    <source>
        <dbReference type="ARBA" id="ARBA00023295"/>
    </source>
</evidence>